<keyword evidence="3" id="KW-0963">Cytoplasm</keyword>
<dbReference type="Proteomes" id="UP000053664">
    <property type="component" value="Unassembled WGS sequence"/>
</dbReference>
<dbReference type="GO" id="GO:0034657">
    <property type="term" value="C:GID complex"/>
    <property type="evidence" value="ECO:0007669"/>
    <property type="project" value="TreeGrafter"/>
</dbReference>
<gene>
    <name evidence="8" type="ORF">PFL1_03534</name>
</gene>
<dbReference type="GO" id="GO:0043161">
    <property type="term" value="P:proteasome-mediated ubiquitin-dependent protein catabolic process"/>
    <property type="evidence" value="ECO:0007669"/>
    <property type="project" value="TreeGrafter"/>
</dbReference>
<feature type="region of interest" description="Disordered" evidence="7">
    <location>
        <begin position="1"/>
        <end position="32"/>
    </location>
</feature>
<feature type="region of interest" description="Disordered" evidence="7">
    <location>
        <begin position="707"/>
        <end position="730"/>
    </location>
</feature>
<feature type="region of interest" description="Disordered" evidence="7">
    <location>
        <begin position="422"/>
        <end position="500"/>
    </location>
</feature>
<dbReference type="InterPro" id="IPR011989">
    <property type="entry name" value="ARM-like"/>
</dbReference>
<dbReference type="Gene3D" id="1.25.10.10">
    <property type="entry name" value="Leucine-rich Repeat Variant"/>
    <property type="match status" value="2"/>
</dbReference>
<dbReference type="GO" id="GO:0005634">
    <property type="term" value="C:nucleus"/>
    <property type="evidence" value="ECO:0007669"/>
    <property type="project" value="UniProtKB-SubCell"/>
</dbReference>
<evidence type="ECO:0000256" key="3">
    <source>
        <dbReference type="ARBA" id="ARBA00022490"/>
    </source>
</evidence>
<evidence type="ECO:0008006" key="10">
    <source>
        <dbReference type="Google" id="ProtNLM"/>
    </source>
</evidence>
<reference evidence="8 9" key="1">
    <citation type="journal article" date="2013" name="Plant Cell">
        <title>The transition from a phytopathogenic smut ancestor to an anamorphic biocontrol agent deciphered by comparative whole-genome analysis.</title>
        <authorList>
            <person name="Lefebvre F."/>
            <person name="Joly D.L."/>
            <person name="Labbe C."/>
            <person name="Teichmann B."/>
            <person name="Linning R."/>
            <person name="Belzile F."/>
            <person name="Bakkeren G."/>
            <person name="Belanger R.R."/>
        </authorList>
    </citation>
    <scope>NUCLEOTIDE SEQUENCE [LARGE SCALE GENOMIC DNA]</scope>
    <source>
        <strain evidence="8 9">PF-1</strain>
    </source>
</reference>
<dbReference type="InterPro" id="IPR038739">
    <property type="entry name" value="ARMC8/Vid28"/>
</dbReference>
<dbReference type="PANTHER" id="PTHR15651">
    <property type="entry name" value="ARMADILLO REPEAT-CONTAINING PROTEIN 8"/>
    <property type="match status" value="1"/>
</dbReference>
<feature type="compositionally biased region" description="Polar residues" evidence="7">
    <location>
        <begin position="434"/>
        <end position="443"/>
    </location>
</feature>
<feature type="compositionally biased region" description="Basic and acidic residues" evidence="7">
    <location>
        <begin position="451"/>
        <end position="463"/>
    </location>
</feature>
<comment type="subcellular location">
    <subcellularLocation>
        <location evidence="2">Cytoplasm</location>
    </subcellularLocation>
    <subcellularLocation>
        <location evidence="1">Nucleus</location>
    </subcellularLocation>
</comment>
<dbReference type="InterPro" id="IPR000225">
    <property type="entry name" value="Armadillo"/>
</dbReference>
<evidence type="ECO:0000256" key="5">
    <source>
        <dbReference type="ARBA" id="ARBA00023242"/>
    </source>
</evidence>
<feature type="region of interest" description="Disordered" evidence="7">
    <location>
        <begin position="384"/>
        <end position="410"/>
    </location>
</feature>
<evidence type="ECO:0000313" key="9">
    <source>
        <dbReference type="Proteomes" id="UP000053664"/>
    </source>
</evidence>
<dbReference type="InterPro" id="IPR016024">
    <property type="entry name" value="ARM-type_fold"/>
</dbReference>
<dbReference type="PROSITE" id="PS50176">
    <property type="entry name" value="ARM_REPEAT"/>
    <property type="match status" value="1"/>
</dbReference>
<dbReference type="RefSeq" id="XP_007879245.1">
    <property type="nucleotide sequence ID" value="XM_007881054.1"/>
</dbReference>
<feature type="compositionally biased region" description="Low complexity" evidence="7">
    <location>
        <begin position="707"/>
        <end position="720"/>
    </location>
</feature>
<accession>A0A061H9M7</accession>
<feature type="region of interest" description="Disordered" evidence="7">
    <location>
        <begin position="218"/>
        <end position="241"/>
    </location>
</feature>
<sequence length="1150" mass="120160">MTLNTFLAHPGPPSLAGAPSSADSSTLSDPSLHYSPHSAATVIERLRTIRNSIIGSRTKKSSLVNTASMHDFVHLLRIDLASSPHALEIVALASTIVASLSNTPAPHTLLQLLRAGIHDALIDSLKALVDHLANTGHHFLATTTAAAAATTGPLKLLEAVLRALRSILLAIADGLSASPRWGIGSAWGTSSVSSGVAIPAAHPGPGGLKVVGISSRESRLPSATHRPRDVTMASASSEDLRAQRKRLNNNTELDQLRELRSLSRSFLTAVYSPQNLPYLVGPLFISRIPLQGPAKLPRPQSPATASAGGLRDVAMHSRASSSVGMSSPALGATAELLDGKASATLTGNGAMVDVDELPLATRSKILSITEMVCATIAGTVYIPGHSGGRATASRRADSAPAAAESPDRELAERRERLLDFAASDSPYLHPSQRPAGQSSTSATDLPGNGDGEARGRSHQDADVRGSSGFQAELIRKGSRSRSRIKEATHGGNGSISGDAGHLPLWEEEEASLDRAGAGAGDDEGPATVLSVLLAASECGFSKVQEAALWCLAELTRENADASIRLFRFSTPSGTLPTSMLLNLRRAMSPGVRLAAFCCLAHIIKVHPFTPRTNQCVLEVLIELLDQKAVTASGAASGAASSLSSLSSTASPTASLQAQSQVQIQVQAAFAIARLVADEPELQTLAADNYDALGKLTALLDRACSQSGEAESSSSSPALRPSGGGFANPTMGTAPPAVDEGLIRLREACLSAMAALTFQQDELRRRAVDTCTPSVLSMLVPCLTFPALGVRVAACRLTRALSRSISILRTSLVDAGIAAKLVGLINDEDEDEAVKVEATAAICNLMTDFSPMRKLVMEQGGLDRLVAFAHGRLHGPATSVEATSSPDSGACASADAACQDLRLNALWALKNMLWKCEKLAKVEVLDKLGWDFVVAQALDGEMVMREQALNILRNAAVGTSDDVEMVVCGVGGGGGGDGGERLMDLLEKTIWECKDAGVEGASTLEQTACLLVNLATGSDRHKRLLLRRPNLLDALVFFSNHPWKEIRCASAKCISNLLFRPSMAVGEGSRSDNGEEVVVEATNRLRSFGIEERLRSLCTDAELDVAEKARVALKRFELALASASAAASASASAVSVSAPGGGGVSTSFGSI</sequence>
<dbReference type="GeneID" id="19317643"/>
<organism evidence="8 9">
    <name type="scientific">Pseudozyma flocculosa PF-1</name>
    <dbReference type="NCBI Taxonomy" id="1277687"/>
    <lineage>
        <taxon>Eukaryota</taxon>
        <taxon>Fungi</taxon>
        <taxon>Dikarya</taxon>
        <taxon>Basidiomycota</taxon>
        <taxon>Ustilaginomycotina</taxon>
        <taxon>Ustilaginomycetes</taxon>
        <taxon>Ustilaginales</taxon>
        <taxon>Ustilaginaceae</taxon>
        <taxon>Pseudozyma</taxon>
    </lineage>
</organism>
<evidence type="ECO:0000256" key="1">
    <source>
        <dbReference type="ARBA" id="ARBA00004123"/>
    </source>
</evidence>
<dbReference type="OrthoDB" id="5559898at2759"/>
<feature type="repeat" description="ARM" evidence="6">
    <location>
        <begin position="815"/>
        <end position="859"/>
    </location>
</feature>
<dbReference type="AlphaFoldDB" id="A0A061H9M7"/>
<feature type="compositionally biased region" description="Low complexity" evidence="7">
    <location>
        <begin position="14"/>
        <end position="32"/>
    </location>
</feature>
<evidence type="ECO:0000256" key="7">
    <source>
        <dbReference type="SAM" id="MobiDB-lite"/>
    </source>
</evidence>
<keyword evidence="5" id="KW-0539">Nucleus</keyword>
<keyword evidence="4" id="KW-0677">Repeat</keyword>
<dbReference type="HOGENOM" id="CLU_008680_0_0_1"/>
<dbReference type="SMART" id="SM00185">
    <property type="entry name" value="ARM"/>
    <property type="match status" value="3"/>
</dbReference>
<dbReference type="KEGG" id="pfp:PFL1_03534"/>
<dbReference type="SUPFAM" id="SSF48371">
    <property type="entry name" value="ARM repeat"/>
    <property type="match status" value="2"/>
</dbReference>
<evidence type="ECO:0000256" key="4">
    <source>
        <dbReference type="ARBA" id="ARBA00022737"/>
    </source>
</evidence>
<dbReference type="GO" id="GO:0005737">
    <property type="term" value="C:cytoplasm"/>
    <property type="evidence" value="ECO:0007669"/>
    <property type="project" value="UniProtKB-SubCell"/>
</dbReference>
<evidence type="ECO:0000313" key="8">
    <source>
        <dbReference type="EMBL" id="EPQ28730.1"/>
    </source>
</evidence>
<dbReference type="eggNOG" id="KOG1293">
    <property type="taxonomic scope" value="Eukaryota"/>
</dbReference>
<dbReference type="PANTHER" id="PTHR15651:SF7">
    <property type="entry name" value="ARMADILLO REPEAT-CONTAINING PROTEIN 8"/>
    <property type="match status" value="1"/>
</dbReference>
<dbReference type="EMBL" id="KE361633">
    <property type="protein sequence ID" value="EPQ28730.1"/>
    <property type="molecule type" value="Genomic_DNA"/>
</dbReference>
<proteinExistence type="predicted"/>
<protein>
    <recommendedName>
        <fullName evidence="10">Armadillo repeat-containing protein 8</fullName>
    </recommendedName>
</protein>
<feature type="compositionally biased region" description="Low complexity" evidence="7">
    <location>
        <begin position="388"/>
        <end position="404"/>
    </location>
</feature>
<evidence type="ECO:0000256" key="6">
    <source>
        <dbReference type="PROSITE-ProRule" id="PRU00259"/>
    </source>
</evidence>
<name>A0A061H9M7_9BASI</name>
<evidence type="ECO:0000256" key="2">
    <source>
        <dbReference type="ARBA" id="ARBA00004496"/>
    </source>
</evidence>